<reference evidence="2" key="1">
    <citation type="submission" date="2016-10" db="EMBL/GenBank/DDBJ databases">
        <authorList>
            <person name="Varghese N."/>
            <person name="Submissions S."/>
        </authorList>
    </citation>
    <scope>NUCLEOTIDE SEQUENCE [LARGE SCALE GENOMIC DNA]</scope>
    <source>
        <strain evidence="2">CGMCC 1.12041</strain>
    </source>
</reference>
<evidence type="ECO:0000313" key="2">
    <source>
        <dbReference type="Proteomes" id="UP000198639"/>
    </source>
</evidence>
<protein>
    <submittedName>
        <fullName evidence="1">Uncharacterized protein</fullName>
    </submittedName>
</protein>
<keyword evidence="2" id="KW-1185">Reference proteome</keyword>
<organism evidence="1 2">
    <name type="scientific">Massilia yuzhufengensis</name>
    <dbReference type="NCBI Taxonomy" id="1164594"/>
    <lineage>
        <taxon>Bacteria</taxon>
        <taxon>Pseudomonadati</taxon>
        <taxon>Pseudomonadota</taxon>
        <taxon>Betaproteobacteria</taxon>
        <taxon>Burkholderiales</taxon>
        <taxon>Oxalobacteraceae</taxon>
        <taxon>Telluria group</taxon>
        <taxon>Massilia</taxon>
    </lineage>
</organism>
<sequence>MITDMFVPYNPQGPNHTHLLDLSFFRKSRLEIHMSQKPKWITNSMA</sequence>
<dbReference type="AlphaFoldDB" id="A0A1I1VST4"/>
<evidence type="ECO:0000313" key="1">
    <source>
        <dbReference type="EMBL" id="SFD86142.1"/>
    </source>
</evidence>
<dbReference type="Proteomes" id="UP000198639">
    <property type="component" value="Unassembled WGS sequence"/>
</dbReference>
<dbReference type="EMBL" id="FOLD01000042">
    <property type="protein sequence ID" value="SFD86142.1"/>
    <property type="molecule type" value="Genomic_DNA"/>
</dbReference>
<gene>
    <name evidence="1" type="ORF">SAMN05216204_1421</name>
</gene>
<accession>A0A1I1VST4</accession>
<proteinExistence type="predicted"/>
<name>A0A1I1VST4_9BURK</name>